<dbReference type="GO" id="GO:0050660">
    <property type="term" value="F:flavin adenine dinucleotide binding"/>
    <property type="evidence" value="ECO:0007669"/>
    <property type="project" value="InterPro"/>
</dbReference>
<evidence type="ECO:0000259" key="2">
    <source>
        <dbReference type="SMART" id="SM00893"/>
    </source>
</evidence>
<protein>
    <recommendedName>
        <fullName evidence="2">Electron transfer flavoprotein alpha/beta-subunit N-terminal domain-containing protein</fullName>
    </recommendedName>
</protein>
<dbReference type="Gene3D" id="3.40.50.1220">
    <property type="entry name" value="TPP-binding domain"/>
    <property type="match status" value="1"/>
</dbReference>
<evidence type="ECO:0000256" key="1">
    <source>
        <dbReference type="ARBA" id="ARBA00005817"/>
    </source>
</evidence>
<reference evidence="3" key="1">
    <citation type="journal article" date="2014" name="Front. Microbiol.">
        <title>High frequency of phylogenetically diverse reductive dehalogenase-homologous genes in deep subseafloor sedimentary metagenomes.</title>
        <authorList>
            <person name="Kawai M."/>
            <person name="Futagami T."/>
            <person name="Toyoda A."/>
            <person name="Takaki Y."/>
            <person name="Nishi S."/>
            <person name="Hori S."/>
            <person name="Arai W."/>
            <person name="Tsubouchi T."/>
            <person name="Morono Y."/>
            <person name="Uchiyama I."/>
            <person name="Ito T."/>
            <person name="Fujiyama A."/>
            <person name="Inagaki F."/>
            <person name="Takami H."/>
        </authorList>
    </citation>
    <scope>NUCLEOTIDE SEQUENCE</scope>
    <source>
        <strain evidence="3">Expedition CK06-06</strain>
    </source>
</reference>
<feature type="non-terminal residue" evidence="3">
    <location>
        <position position="1"/>
    </location>
</feature>
<sequence>DDLGQPVRAALLGQGVEPLAQKLIAAGADKVYVVDDPTLAEYQSDAFVPAAEKVCREANPAIVLLGQTDIGRDLAPRLAFRLETAVAMDCLDLAISDGRLVMTRACYGGNANAQHTCKTMPQMATVRVKSQEPLAPDTSRQGEVSKVAADIDPSTVRTKITGRRKEEAEGIRLEDAEVIVGGGRGMGSVEGFQTLEELAGLMKGAVGATRAACDMGWYPIPKQIGLTGKVVSPTLYIA</sequence>
<comment type="caution">
    <text evidence="3">The sequence shown here is derived from an EMBL/GenBank/DDBJ whole genome shotgun (WGS) entry which is preliminary data.</text>
</comment>
<dbReference type="InterPro" id="IPR014729">
    <property type="entry name" value="Rossmann-like_a/b/a_fold"/>
</dbReference>
<feature type="non-terminal residue" evidence="3">
    <location>
        <position position="238"/>
    </location>
</feature>
<dbReference type="Pfam" id="PF00766">
    <property type="entry name" value="ETF_alpha"/>
    <property type="match status" value="1"/>
</dbReference>
<proteinExistence type="inferred from homology"/>
<dbReference type="PANTHER" id="PTHR43153">
    <property type="entry name" value="ELECTRON TRANSFER FLAVOPROTEIN ALPHA"/>
    <property type="match status" value="1"/>
</dbReference>
<dbReference type="PANTHER" id="PTHR43153:SF1">
    <property type="entry name" value="ELECTRON TRANSFER FLAVOPROTEIN SUBUNIT ALPHA, MITOCHONDRIAL"/>
    <property type="match status" value="1"/>
</dbReference>
<dbReference type="AlphaFoldDB" id="X0ZNN7"/>
<accession>X0ZNN7</accession>
<dbReference type="PIRSF" id="PIRSF000089">
    <property type="entry name" value="Electra_flavoP_a"/>
    <property type="match status" value="1"/>
</dbReference>
<dbReference type="Pfam" id="PF01012">
    <property type="entry name" value="ETF"/>
    <property type="match status" value="1"/>
</dbReference>
<dbReference type="SUPFAM" id="SSF52467">
    <property type="entry name" value="DHS-like NAD/FAD-binding domain"/>
    <property type="match status" value="1"/>
</dbReference>
<dbReference type="EMBL" id="BARS01050595">
    <property type="protein sequence ID" value="GAG49821.1"/>
    <property type="molecule type" value="Genomic_DNA"/>
</dbReference>
<dbReference type="Gene3D" id="3.40.50.620">
    <property type="entry name" value="HUPs"/>
    <property type="match status" value="1"/>
</dbReference>
<dbReference type="CDD" id="cd01715">
    <property type="entry name" value="ETF_alpha"/>
    <property type="match status" value="1"/>
</dbReference>
<dbReference type="InterPro" id="IPR014731">
    <property type="entry name" value="ETF_asu_C"/>
</dbReference>
<gene>
    <name evidence="3" type="ORF">S01H1_75500</name>
</gene>
<dbReference type="SUPFAM" id="SSF52402">
    <property type="entry name" value="Adenine nucleotide alpha hydrolases-like"/>
    <property type="match status" value="1"/>
</dbReference>
<dbReference type="SMART" id="SM00893">
    <property type="entry name" value="ETF"/>
    <property type="match status" value="1"/>
</dbReference>
<dbReference type="InterPro" id="IPR001308">
    <property type="entry name" value="ETF_a/FixB"/>
</dbReference>
<dbReference type="GO" id="GO:0009055">
    <property type="term" value="F:electron transfer activity"/>
    <property type="evidence" value="ECO:0007669"/>
    <property type="project" value="InterPro"/>
</dbReference>
<dbReference type="InterPro" id="IPR014730">
    <property type="entry name" value="ETF_a/b_N"/>
</dbReference>
<comment type="similarity">
    <text evidence="1">Belongs to the ETF alpha-subunit/FixB family.</text>
</comment>
<feature type="domain" description="Electron transfer flavoprotein alpha/beta-subunit N-terminal" evidence="2">
    <location>
        <begin position="2"/>
        <end position="160"/>
    </location>
</feature>
<dbReference type="InterPro" id="IPR033947">
    <property type="entry name" value="ETF_alpha_N"/>
</dbReference>
<dbReference type="GO" id="GO:0033539">
    <property type="term" value="P:fatty acid beta-oxidation using acyl-CoA dehydrogenase"/>
    <property type="evidence" value="ECO:0007669"/>
    <property type="project" value="TreeGrafter"/>
</dbReference>
<name>X0ZNN7_9ZZZZ</name>
<dbReference type="InterPro" id="IPR029035">
    <property type="entry name" value="DHS-like_NAD/FAD-binding_dom"/>
</dbReference>
<organism evidence="3">
    <name type="scientific">marine sediment metagenome</name>
    <dbReference type="NCBI Taxonomy" id="412755"/>
    <lineage>
        <taxon>unclassified sequences</taxon>
        <taxon>metagenomes</taxon>
        <taxon>ecological metagenomes</taxon>
    </lineage>
</organism>
<evidence type="ECO:0000313" key="3">
    <source>
        <dbReference type="EMBL" id="GAG49821.1"/>
    </source>
</evidence>